<feature type="signal peptide" evidence="1">
    <location>
        <begin position="1"/>
        <end position="17"/>
    </location>
</feature>
<dbReference type="RefSeq" id="WP_324717340.1">
    <property type="nucleotide sequence ID" value="NZ_CP141615.1"/>
</dbReference>
<accession>A0ABZ1BZ21</accession>
<keyword evidence="1" id="KW-0732">Signal</keyword>
<organism evidence="2 3">
    <name type="scientific">Carboxydichorda subterranea</name>
    <dbReference type="NCBI Taxonomy" id="3109565"/>
    <lineage>
        <taxon>Bacteria</taxon>
        <taxon>Bacillati</taxon>
        <taxon>Bacillota</taxon>
        <taxon>Limnochordia</taxon>
        <taxon>Limnochordales</taxon>
        <taxon>Geochordaceae</taxon>
        <taxon>Carboxydichorda</taxon>
    </lineage>
</organism>
<reference evidence="2 3" key="1">
    <citation type="journal article" date="2024" name="Front. Microbiol.">
        <title>Novel thermophilic genera Geochorda gen. nov. and Carboxydochorda gen. nov. from the deep terrestrial subsurface reveal the ecophysiological diversity in the class Limnochordia.</title>
        <authorList>
            <person name="Karnachuk O.V."/>
            <person name="Lukina A.P."/>
            <person name="Avakyan M.R."/>
            <person name="Kadnikov V.V."/>
            <person name="Begmatov S."/>
            <person name="Beletsky A.V."/>
            <person name="Vlasova K.G."/>
            <person name="Novikov A.A."/>
            <person name="Shcherbakova V.A."/>
            <person name="Mardanov A.V."/>
            <person name="Ravin N.V."/>
        </authorList>
    </citation>
    <scope>NUCLEOTIDE SEQUENCE [LARGE SCALE GENOMIC DNA]</scope>
    <source>
        <strain evidence="2 3">L945</strain>
    </source>
</reference>
<name>A0ABZ1BZ21_9FIRM</name>
<proteinExistence type="predicted"/>
<gene>
    <name evidence="2" type="ORF">U7230_03415</name>
</gene>
<evidence type="ECO:0000313" key="2">
    <source>
        <dbReference type="EMBL" id="WRP18069.1"/>
    </source>
</evidence>
<evidence type="ECO:0000313" key="3">
    <source>
        <dbReference type="Proteomes" id="UP001332192"/>
    </source>
</evidence>
<protein>
    <recommendedName>
        <fullName evidence="4">Outer membrane protein beta-barrel domain-containing protein</fullName>
    </recommendedName>
</protein>
<evidence type="ECO:0000256" key="1">
    <source>
        <dbReference type="SAM" id="SignalP"/>
    </source>
</evidence>
<evidence type="ECO:0008006" key="4">
    <source>
        <dbReference type="Google" id="ProtNLM"/>
    </source>
</evidence>
<sequence length="243" mass="25586">MRHVVALAAGLSLVAGAALVARAQSDETWETPPGEEMPSGMSDVLPAEGGVAGVYGEAGYQRFNLDEINSALAGKGLPQFQQDGLTLAWGFVAGADSLQIRGGGAHSRFESREEGKGFSRLTIDDGYLGVHWTLAGNQTVRLTGGGNVGLAQVALETYAASAPVQLGSTGGSRYTRFMLTLEPQAAVQVYFTPRVGLELRAGYRLATDFWNAKWARADGQTVDQTPAVLNGPTLRLGLLLGSF</sequence>
<feature type="chain" id="PRO_5045898915" description="Outer membrane protein beta-barrel domain-containing protein" evidence="1">
    <location>
        <begin position="18"/>
        <end position="243"/>
    </location>
</feature>
<dbReference type="EMBL" id="CP141615">
    <property type="protein sequence ID" value="WRP18069.1"/>
    <property type="molecule type" value="Genomic_DNA"/>
</dbReference>
<keyword evidence="3" id="KW-1185">Reference proteome</keyword>
<dbReference type="Proteomes" id="UP001332192">
    <property type="component" value="Chromosome"/>
</dbReference>